<evidence type="ECO:0000313" key="3">
    <source>
        <dbReference type="Proteomes" id="UP001595629"/>
    </source>
</evidence>
<dbReference type="PANTHER" id="PTHR43081">
    <property type="entry name" value="ADENYLATE CYCLASE, TERMINAL-DIFFERENTIATION SPECIFIC-RELATED"/>
    <property type="match status" value="1"/>
</dbReference>
<accession>A0ABV7TFK0</accession>
<dbReference type="InterPro" id="IPR050697">
    <property type="entry name" value="Adenylyl/Guanylyl_Cyclase_3/4"/>
</dbReference>
<comment type="caution">
    <text evidence="2">The sequence shown here is derived from an EMBL/GenBank/DDBJ whole genome shotgun (WGS) entry which is preliminary data.</text>
</comment>
<dbReference type="Pfam" id="PF00211">
    <property type="entry name" value="Guanylate_cyc"/>
    <property type="match status" value="1"/>
</dbReference>
<protein>
    <submittedName>
        <fullName evidence="2">Adenylate/guanylate cyclase domain-containing protein</fullName>
    </submittedName>
</protein>
<reference evidence="3" key="1">
    <citation type="journal article" date="2019" name="Int. J. Syst. Evol. Microbiol.">
        <title>The Global Catalogue of Microorganisms (GCM) 10K type strain sequencing project: providing services to taxonomists for standard genome sequencing and annotation.</title>
        <authorList>
            <consortium name="The Broad Institute Genomics Platform"/>
            <consortium name="The Broad Institute Genome Sequencing Center for Infectious Disease"/>
            <person name="Wu L."/>
            <person name="Ma J."/>
        </authorList>
    </citation>
    <scope>NUCLEOTIDE SEQUENCE [LARGE SCALE GENOMIC DNA]</scope>
    <source>
        <strain evidence="3">KCTC 42911</strain>
    </source>
</reference>
<proteinExistence type="predicted"/>
<dbReference type="InterPro" id="IPR001054">
    <property type="entry name" value="A/G_cyclase"/>
</dbReference>
<dbReference type="PANTHER" id="PTHR43081:SF11">
    <property type="entry name" value="BLR2264 PROTEIN"/>
    <property type="match status" value="1"/>
</dbReference>
<evidence type="ECO:0000259" key="1">
    <source>
        <dbReference type="PROSITE" id="PS50125"/>
    </source>
</evidence>
<dbReference type="SMART" id="SM00044">
    <property type="entry name" value="CYCc"/>
    <property type="match status" value="1"/>
</dbReference>
<sequence length="417" mass="46328">MTFDHRNETLRRDPRAAELVNWITQEGLLGNSNTWMLEAYCEKLVALGVPLFRYHVTQNALHPVYGGLGFDWQAGRGTVNHEYRHSDEAPPIWQASPFFFMLENGLDRYRETVEAPDRPSRFNIINEMRQQGATDYLAKMIAFTPWEEGTPITPGDRNEGAIMSWMSDAPGGFSEHDVQLIETTCPLLSLAMKARANRKTAESLLAIYLGHDAGRRVLSGEVRRGSSRWIDAVICCFDLEGFTSLSQRVAGDTLIAMLNTYYEHVVSAIEDNGGDVLKFMGDGLIAIFDRDAVTDAPDRAMRAVMAFGAALDAENAQKRAEGRPVLDHTVALHAGRVLYGNIGGAARLDFTVIGPEVNFAARLGNMHRPLGRSVILSEDVARDVTPVDGRELISLGRYMLRGVDMPKELFTIHMNDA</sequence>
<evidence type="ECO:0000313" key="2">
    <source>
        <dbReference type="EMBL" id="MFC3614013.1"/>
    </source>
</evidence>
<organism evidence="2 3">
    <name type="scientific">Lutimaribacter marinistellae</name>
    <dbReference type="NCBI Taxonomy" id="1820329"/>
    <lineage>
        <taxon>Bacteria</taxon>
        <taxon>Pseudomonadati</taxon>
        <taxon>Pseudomonadota</taxon>
        <taxon>Alphaproteobacteria</taxon>
        <taxon>Rhodobacterales</taxon>
        <taxon>Roseobacteraceae</taxon>
        <taxon>Lutimaribacter</taxon>
    </lineage>
</organism>
<name>A0ABV7TFK0_9RHOB</name>
<dbReference type="EMBL" id="JBHRXI010000010">
    <property type="protein sequence ID" value="MFC3614013.1"/>
    <property type="molecule type" value="Genomic_DNA"/>
</dbReference>
<dbReference type="SUPFAM" id="SSF55073">
    <property type="entry name" value="Nucleotide cyclase"/>
    <property type="match status" value="1"/>
</dbReference>
<dbReference type="Gene3D" id="3.30.70.1230">
    <property type="entry name" value="Nucleotide cyclase"/>
    <property type="match status" value="1"/>
</dbReference>
<dbReference type="PROSITE" id="PS50125">
    <property type="entry name" value="GUANYLATE_CYCLASE_2"/>
    <property type="match status" value="1"/>
</dbReference>
<feature type="domain" description="Guanylate cyclase" evidence="1">
    <location>
        <begin position="233"/>
        <end position="364"/>
    </location>
</feature>
<gene>
    <name evidence="2" type="ORF">ACFORG_09610</name>
</gene>
<dbReference type="RefSeq" id="WP_386735204.1">
    <property type="nucleotide sequence ID" value="NZ_JBHRXI010000010.1"/>
</dbReference>
<dbReference type="CDD" id="cd07302">
    <property type="entry name" value="CHD"/>
    <property type="match status" value="1"/>
</dbReference>
<keyword evidence="3" id="KW-1185">Reference proteome</keyword>
<dbReference type="InterPro" id="IPR029787">
    <property type="entry name" value="Nucleotide_cyclase"/>
</dbReference>
<dbReference type="Proteomes" id="UP001595629">
    <property type="component" value="Unassembled WGS sequence"/>
</dbReference>